<evidence type="ECO:0000256" key="2">
    <source>
        <dbReference type="ARBA" id="ARBA00023002"/>
    </source>
</evidence>
<dbReference type="RefSeq" id="XP_001486880.2">
    <property type="nucleotide sequence ID" value="XM_001486830.1"/>
</dbReference>
<dbReference type="PANTHER" id="PTHR24322">
    <property type="entry name" value="PKSB"/>
    <property type="match status" value="1"/>
</dbReference>
<evidence type="ECO:0000313" key="5">
    <source>
        <dbReference type="Proteomes" id="UP000001997"/>
    </source>
</evidence>
<dbReference type="GeneID" id="5129336"/>
<gene>
    <name evidence="4" type="ORF">PGUG_00257</name>
</gene>
<dbReference type="PRINTS" id="PR00081">
    <property type="entry name" value="GDHRDH"/>
</dbReference>
<organism evidence="4 5">
    <name type="scientific">Meyerozyma guilliermondii (strain ATCC 6260 / CBS 566 / DSM 6381 / JCM 1539 / NBRC 10279 / NRRL Y-324)</name>
    <name type="common">Yeast</name>
    <name type="synonym">Candida guilliermondii</name>
    <dbReference type="NCBI Taxonomy" id="294746"/>
    <lineage>
        <taxon>Eukaryota</taxon>
        <taxon>Fungi</taxon>
        <taxon>Dikarya</taxon>
        <taxon>Ascomycota</taxon>
        <taxon>Saccharomycotina</taxon>
        <taxon>Pichiomycetes</taxon>
        <taxon>Debaryomycetaceae</taxon>
        <taxon>Meyerozyma</taxon>
    </lineage>
</organism>
<evidence type="ECO:0000256" key="3">
    <source>
        <dbReference type="RuleBase" id="RU000363"/>
    </source>
</evidence>
<keyword evidence="5" id="KW-1185">Reference proteome</keyword>
<protein>
    <submittedName>
        <fullName evidence="4">Uncharacterized protein</fullName>
    </submittedName>
</protein>
<comment type="similarity">
    <text evidence="1 3">Belongs to the short-chain dehydrogenases/reductases (SDR) family.</text>
</comment>
<dbReference type="InParanoid" id="A5DAF2"/>
<dbReference type="OMA" id="NWYAVLP"/>
<dbReference type="HOGENOM" id="CLU_010194_5_1_1"/>
<dbReference type="OrthoDB" id="10253736at2759"/>
<dbReference type="InterPro" id="IPR036291">
    <property type="entry name" value="NAD(P)-bd_dom_sf"/>
</dbReference>
<dbReference type="Gene3D" id="3.40.50.720">
    <property type="entry name" value="NAD(P)-binding Rossmann-like Domain"/>
    <property type="match status" value="1"/>
</dbReference>
<dbReference type="InterPro" id="IPR002347">
    <property type="entry name" value="SDR_fam"/>
</dbReference>
<sequence length="309" mass="33632">MACVQSVRLKVFAPKSRSMDPESIVSFACRASNGLGVLSSRFLGHRYDPKMDVVLVTGGSHGLGWELACQVIKLQGVVVVMDVQPPPEREGLYFYQCDVSDKNQVLECQKKIFKDVGIVTVLVNNAGITSGKNVLDLTFEEIEHIIAVNLTACFYTVKAFLPDMIAEHRGYIVTVASVLGYMSPAQLSAYGASKAGLIALHESLTYELGPPSTSPRGIKTLLICPGQIRTGMFSGVHTPSWIAPQLEPTDVAAGIVTAILMGQRGEVRWPLYTNLLPFYRGLPWQVSEVVRCMTGVDTSMSTYAADQLN</sequence>
<accession>A5DAF2</accession>
<proteinExistence type="inferred from homology"/>
<dbReference type="PRINTS" id="PR00080">
    <property type="entry name" value="SDRFAMILY"/>
</dbReference>
<dbReference type="GO" id="GO:0016616">
    <property type="term" value="F:oxidoreductase activity, acting on the CH-OH group of donors, NAD or NADP as acceptor"/>
    <property type="evidence" value="ECO:0007669"/>
    <property type="project" value="TreeGrafter"/>
</dbReference>
<evidence type="ECO:0000256" key="1">
    <source>
        <dbReference type="ARBA" id="ARBA00006484"/>
    </source>
</evidence>
<dbReference type="FunCoup" id="A5DAF2">
    <property type="interactions" value="516"/>
</dbReference>
<dbReference type="KEGG" id="pgu:PGUG_00257"/>
<keyword evidence="2" id="KW-0560">Oxidoreductase</keyword>
<dbReference type="SUPFAM" id="SSF51735">
    <property type="entry name" value="NAD(P)-binding Rossmann-fold domains"/>
    <property type="match status" value="1"/>
</dbReference>
<evidence type="ECO:0000313" key="4">
    <source>
        <dbReference type="EMBL" id="EDK36159.2"/>
    </source>
</evidence>
<dbReference type="STRING" id="294746.A5DAF2"/>
<dbReference type="EMBL" id="CH408155">
    <property type="protein sequence ID" value="EDK36159.2"/>
    <property type="molecule type" value="Genomic_DNA"/>
</dbReference>
<dbReference type="CDD" id="cd05339">
    <property type="entry name" value="17beta-HSDXI-like_SDR_c"/>
    <property type="match status" value="1"/>
</dbReference>
<dbReference type="PANTHER" id="PTHR24322:SF736">
    <property type="entry name" value="RETINOL DEHYDROGENASE 10"/>
    <property type="match status" value="1"/>
</dbReference>
<dbReference type="eggNOG" id="KOG1201">
    <property type="taxonomic scope" value="Eukaryota"/>
</dbReference>
<dbReference type="AlphaFoldDB" id="A5DAF2"/>
<dbReference type="Proteomes" id="UP000001997">
    <property type="component" value="Unassembled WGS sequence"/>
</dbReference>
<dbReference type="Pfam" id="PF00106">
    <property type="entry name" value="adh_short"/>
    <property type="match status" value="1"/>
</dbReference>
<reference evidence="4 5" key="1">
    <citation type="journal article" date="2009" name="Nature">
        <title>Evolution of pathogenicity and sexual reproduction in eight Candida genomes.</title>
        <authorList>
            <person name="Butler G."/>
            <person name="Rasmussen M.D."/>
            <person name="Lin M.F."/>
            <person name="Santos M.A."/>
            <person name="Sakthikumar S."/>
            <person name="Munro C.A."/>
            <person name="Rheinbay E."/>
            <person name="Grabherr M."/>
            <person name="Forche A."/>
            <person name="Reedy J.L."/>
            <person name="Agrafioti I."/>
            <person name="Arnaud M.B."/>
            <person name="Bates S."/>
            <person name="Brown A.J."/>
            <person name="Brunke S."/>
            <person name="Costanzo M.C."/>
            <person name="Fitzpatrick D.A."/>
            <person name="de Groot P.W."/>
            <person name="Harris D."/>
            <person name="Hoyer L.L."/>
            <person name="Hube B."/>
            <person name="Klis F.M."/>
            <person name="Kodira C."/>
            <person name="Lennard N."/>
            <person name="Logue M.E."/>
            <person name="Martin R."/>
            <person name="Neiman A.M."/>
            <person name="Nikolaou E."/>
            <person name="Quail M.A."/>
            <person name="Quinn J."/>
            <person name="Santos M.C."/>
            <person name="Schmitzberger F.F."/>
            <person name="Sherlock G."/>
            <person name="Shah P."/>
            <person name="Silverstein K.A."/>
            <person name="Skrzypek M.S."/>
            <person name="Soll D."/>
            <person name="Staggs R."/>
            <person name="Stansfield I."/>
            <person name="Stumpf M.P."/>
            <person name="Sudbery P.E."/>
            <person name="Srikantha T."/>
            <person name="Zeng Q."/>
            <person name="Berman J."/>
            <person name="Berriman M."/>
            <person name="Heitman J."/>
            <person name="Gow N.A."/>
            <person name="Lorenz M.C."/>
            <person name="Birren B.W."/>
            <person name="Kellis M."/>
            <person name="Cuomo C.A."/>
        </authorList>
    </citation>
    <scope>NUCLEOTIDE SEQUENCE [LARGE SCALE GENOMIC DNA]</scope>
    <source>
        <strain evidence="5">ATCC 6260 / CBS 566 / DSM 6381 / JCM 1539 / NBRC 10279 / NRRL Y-324</strain>
    </source>
</reference>
<name>A5DAF2_PICGU</name>